<comment type="similarity">
    <text evidence="1 2">Belongs to the cytochrome P450 family.</text>
</comment>
<sequence>MRDEHKGSAISDAKCASIGPGADTAQAAQRTARNSMAYDALLDDPYPFYKELRQSAPVHYSAGRGAWMISRFDDISRIEASDALSHGARCDALFAGLSEEIRNRLPTVCKVVPNHLGHLDSTAHTKHRKLMQAATARPVITALKPMVEAKCKARLEALNLTQDVDLIGDFAKPLPFEVLVAAMGLDHRWPLEDVEGWTRNMLGDFALATMSTDELDRKERAVGALSSIFGQLLSDNHGTSDSLIIRALKKAMIKQGLGLDAAICTAIQCLTGGYESLRHAVSVGLHTALNHPQWTATQMQSGGLSVEAVDELMRYDCVVQKLSRTVSKPVTLSDVKVPKGANVHLLPGSGNRDPERFANPDTLDLRNGSVAHFAFGAGPHYCPGAGLARMLVQVALTALLNHDIYSYIRTEDAQWDRDERHRGIARWPVQVQQ</sequence>
<dbReference type="GO" id="GO:0005506">
    <property type="term" value="F:iron ion binding"/>
    <property type="evidence" value="ECO:0007669"/>
    <property type="project" value="InterPro"/>
</dbReference>
<dbReference type="PRINTS" id="PR00359">
    <property type="entry name" value="BP450"/>
</dbReference>
<keyword evidence="4" id="KW-1185">Reference proteome</keyword>
<dbReference type="Proteomes" id="UP000238007">
    <property type="component" value="Unassembled WGS sequence"/>
</dbReference>
<evidence type="ECO:0000313" key="4">
    <source>
        <dbReference type="Proteomes" id="UP000238007"/>
    </source>
</evidence>
<dbReference type="InterPro" id="IPR036396">
    <property type="entry name" value="Cyt_P450_sf"/>
</dbReference>
<dbReference type="OrthoDB" id="9801155at2"/>
<gene>
    <name evidence="3" type="ORF">CLV80_112116</name>
</gene>
<dbReference type="RefSeq" id="WP_106358874.1">
    <property type="nucleotide sequence ID" value="NZ_PVTP01000012.1"/>
</dbReference>
<protein>
    <recommendedName>
        <fullName evidence="5">Cytochrome P450</fullName>
    </recommendedName>
</protein>
<dbReference type="SUPFAM" id="SSF48264">
    <property type="entry name" value="Cytochrome P450"/>
    <property type="match status" value="1"/>
</dbReference>
<name>A0A2T0VVJ9_9RHOB</name>
<dbReference type="Pfam" id="PF00067">
    <property type="entry name" value="p450"/>
    <property type="match status" value="1"/>
</dbReference>
<keyword evidence="2" id="KW-0503">Monooxygenase</keyword>
<proteinExistence type="inferred from homology"/>
<keyword evidence="2" id="KW-0560">Oxidoreductase</keyword>
<reference evidence="3 4" key="1">
    <citation type="submission" date="2018-03" db="EMBL/GenBank/DDBJ databases">
        <title>Genomic Encyclopedia of Archaeal and Bacterial Type Strains, Phase II (KMG-II): from individual species to whole genera.</title>
        <authorList>
            <person name="Goeker M."/>
        </authorList>
    </citation>
    <scope>NUCLEOTIDE SEQUENCE [LARGE SCALE GENOMIC DNA]</scope>
    <source>
        <strain evidence="3 4">DSM 101533</strain>
    </source>
</reference>
<dbReference type="EMBL" id="PVTP01000012">
    <property type="protein sequence ID" value="PRY75529.1"/>
    <property type="molecule type" value="Genomic_DNA"/>
</dbReference>
<evidence type="ECO:0008006" key="5">
    <source>
        <dbReference type="Google" id="ProtNLM"/>
    </source>
</evidence>
<dbReference type="PANTHER" id="PTHR46696:SF1">
    <property type="entry name" value="CYTOCHROME P450 YJIB-RELATED"/>
    <property type="match status" value="1"/>
</dbReference>
<dbReference type="GO" id="GO:0020037">
    <property type="term" value="F:heme binding"/>
    <property type="evidence" value="ECO:0007669"/>
    <property type="project" value="InterPro"/>
</dbReference>
<dbReference type="AlphaFoldDB" id="A0A2T0VVJ9"/>
<evidence type="ECO:0000313" key="3">
    <source>
        <dbReference type="EMBL" id="PRY75529.1"/>
    </source>
</evidence>
<dbReference type="PANTHER" id="PTHR46696">
    <property type="entry name" value="P450, PUTATIVE (EUROFUNG)-RELATED"/>
    <property type="match status" value="1"/>
</dbReference>
<evidence type="ECO:0000256" key="1">
    <source>
        <dbReference type="ARBA" id="ARBA00010617"/>
    </source>
</evidence>
<dbReference type="InterPro" id="IPR017972">
    <property type="entry name" value="Cyt_P450_CS"/>
</dbReference>
<keyword evidence="2" id="KW-0479">Metal-binding</keyword>
<keyword evidence="2" id="KW-0349">Heme</keyword>
<dbReference type="InterPro" id="IPR001128">
    <property type="entry name" value="Cyt_P450"/>
</dbReference>
<accession>A0A2T0VVJ9</accession>
<dbReference type="GO" id="GO:0004497">
    <property type="term" value="F:monooxygenase activity"/>
    <property type="evidence" value="ECO:0007669"/>
    <property type="project" value="UniProtKB-KW"/>
</dbReference>
<dbReference type="InterPro" id="IPR002397">
    <property type="entry name" value="Cyt_P450_B"/>
</dbReference>
<dbReference type="PROSITE" id="PS00086">
    <property type="entry name" value="CYTOCHROME_P450"/>
    <property type="match status" value="1"/>
</dbReference>
<dbReference type="GO" id="GO:0016705">
    <property type="term" value="F:oxidoreductase activity, acting on paired donors, with incorporation or reduction of molecular oxygen"/>
    <property type="evidence" value="ECO:0007669"/>
    <property type="project" value="InterPro"/>
</dbReference>
<keyword evidence="2" id="KW-0408">Iron</keyword>
<dbReference type="Gene3D" id="1.10.630.10">
    <property type="entry name" value="Cytochrome P450"/>
    <property type="match status" value="1"/>
</dbReference>
<comment type="caution">
    <text evidence="3">The sequence shown here is derived from an EMBL/GenBank/DDBJ whole genome shotgun (WGS) entry which is preliminary data.</text>
</comment>
<organism evidence="3 4">
    <name type="scientific">Yoonia maritima</name>
    <dbReference type="NCBI Taxonomy" id="1435347"/>
    <lineage>
        <taxon>Bacteria</taxon>
        <taxon>Pseudomonadati</taxon>
        <taxon>Pseudomonadota</taxon>
        <taxon>Alphaproteobacteria</taxon>
        <taxon>Rhodobacterales</taxon>
        <taxon>Paracoccaceae</taxon>
        <taxon>Yoonia</taxon>
    </lineage>
</organism>
<evidence type="ECO:0000256" key="2">
    <source>
        <dbReference type="RuleBase" id="RU000461"/>
    </source>
</evidence>